<sequence length="106" mass="11634">MKKLILVAAFLSVSTLSLAQSTKSKTGATTNTIPAQATANDVKMYRQAGTSSEVLMNLQTTDKIEYHRKLNSSWAVVTVGDKVGYVLFSELTNPKPQILAMEKKRK</sequence>
<keyword evidence="3" id="KW-1185">Reference proteome</keyword>
<dbReference type="AlphaFoldDB" id="A0A5B6TD93"/>
<dbReference type="Gene3D" id="2.30.30.40">
    <property type="entry name" value="SH3 Domains"/>
    <property type="match status" value="1"/>
</dbReference>
<dbReference type="RefSeq" id="WP_149091188.1">
    <property type="nucleotide sequence ID" value="NZ_VKKY01000002.1"/>
</dbReference>
<evidence type="ECO:0000256" key="1">
    <source>
        <dbReference type="SAM" id="SignalP"/>
    </source>
</evidence>
<evidence type="ECO:0000313" key="2">
    <source>
        <dbReference type="EMBL" id="KAA3438128.1"/>
    </source>
</evidence>
<reference evidence="2 3" key="1">
    <citation type="submission" date="2019-07" db="EMBL/GenBank/DDBJ databases">
        <title>Rufibacter sp. nov., isolated from lake sediment.</title>
        <authorList>
            <person name="Qu J.-H."/>
        </authorList>
    </citation>
    <scope>NUCLEOTIDE SEQUENCE [LARGE SCALE GENOMIC DNA]</scope>
    <source>
        <strain evidence="2 3">NBS58-1</strain>
    </source>
</reference>
<evidence type="ECO:0008006" key="4">
    <source>
        <dbReference type="Google" id="ProtNLM"/>
    </source>
</evidence>
<protein>
    <recommendedName>
        <fullName evidence="4">SH3 domain-containing protein</fullName>
    </recommendedName>
</protein>
<evidence type="ECO:0000313" key="3">
    <source>
        <dbReference type="Proteomes" id="UP000324133"/>
    </source>
</evidence>
<accession>A0A5B6TD93</accession>
<dbReference type="Proteomes" id="UP000324133">
    <property type="component" value="Unassembled WGS sequence"/>
</dbReference>
<feature type="chain" id="PRO_5022744673" description="SH3 domain-containing protein" evidence="1">
    <location>
        <begin position="20"/>
        <end position="106"/>
    </location>
</feature>
<dbReference type="EMBL" id="VKKY01000002">
    <property type="protein sequence ID" value="KAA3438128.1"/>
    <property type="molecule type" value="Genomic_DNA"/>
</dbReference>
<feature type="signal peptide" evidence="1">
    <location>
        <begin position="1"/>
        <end position="19"/>
    </location>
</feature>
<name>A0A5B6TD93_9BACT</name>
<dbReference type="OrthoDB" id="894232at2"/>
<organism evidence="2 3">
    <name type="scientific">Rufibacter hautae</name>
    <dbReference type="NCBI Taxonomy" id="2595005"/>
    <lineage>
        <taxon>Bacteria</taxon>
        <taxon>Pseudomonadati</taxon>
        <taxon>Bacteroidota</taxon>
        <taxon>Cytophagia</taxon>
        <taxon>Cytophagales</taxon>
        <taxon>Hymenobacteraceae</taxon>
        <taxon>Rufibacter</taxon>
    </lineage>
</organism>
<keyword evidence="1" id="KW-0732">Signal</keyword>
<comment type="caution">
    <text evidence="2">The sequence shown here is derived from an EMBL/GenBank/DDBJ whole genome shotgun (WGS) entry which is preliminary data.</text>
</comment>
<gene>
    <name evidence="2" type="ORF">FOA19_12750</name>
</gene>
<proteinExistence type="predicted"/>